<evidence type="ECO:0000313" key="3">
    <source>
        <dbReference type="Proteomes" id="UP000193067"/>
    </source>
</evidence>
<accession>A0A1Y2I7B7</accession>
<feature type="chain" id="PRO_5012937639" evidence="1">
    <location>
        <begin position="23"/>
        <end position="67"/>
    </location>
</feature>
<organism evidence="2 3">
    <name type="scientific">Trametes coccinea (strain BRFM310)</name>
    <name type="common">Pycnoporus coccineus</name>
    <dbReference type="NCBI Taxonomy" id="1353009"/>
    <lineage>
        <taxon>Eukaryota</taxon>
        <taxon>Fungi</taxon>
        <taxon>Dikarya</taxon>
        <taxon>Basidiomycota</taxon>
        <taxon>Agaricomycotina</taxon>
        <taxon>Agaricomycetes</taxon>
        <taxon>Polyporales</taxon>
        <taxon>Polyporaceae</taxon>
        <taxon>Trametes</taxon>
    </lineage>
</organism>
<gene>
    <name evidence="2" type="ORF">PYCCODRAFT_1440564</name>
</gene>
<evidence type="ECO:0000313" key="2">
    <source>
        <dbReference type="EMBL" id="OSC97039.1"/>
    </source>
</evidence>
<feature type="signal peptide" evidence="1">
    <location>
        <begin position="1"/>
        <end position="22"/>
    </location>
</feature>
<dbReference type="AlphaFoldDB" id="A0A1Y2I7B7"/>
<reference evidence="2 3" key="1">
    <citation type="journal article" date="2015" name="Biotechnol. Biofuels">
        <title>Enhanced degradation of softwood versus hardwood by the white-rot fungus Pycnoporus coccineus.</title>
        <authorList>
            <person name="Couturier M."/>
            <person name="Navarro D."/>
            <person name="Chevret D."/>
            <person name="Henrissat B."/>
            <person name="Piumi F."/>
            <person name="Ruiz-Duenas F.J."/>
            <person name="Martinez A.T."/>
            <person name="Grigoriev I.V."/>
            <person name="Riley R."/>
            <person name="Lipzen A."/>
            <person name="Berrin J.G."/>
            <person name="Master E.R."/>
            <person name="Rosso M.N."/>
        </authorList>
    </citation>
    <scope>NUCLEOTIDE SEQUENCE [LARGE SCALE GENOMIC DNA]</scope>
    <source>
        <strain evidence="2 3">BRFM310</strain>
    </source>
</reference>
<protein>
    <submittedName>
        <fullName evidence="2">Uncharacterized protein</fullName>
    </submittedName>
</protein>
<keyword evidence="1" id="KW-0732">Signal</keyword>
<dbReference type="EMBL" id="KZ084159">
    <property type="protein sequence ID" value="OSC97039.1"/>
    <property type="molecule type" value="Genomic_DNA"/>
</dbReference>
<dbReference type="OrthoDB" id="10614758at2759"/>
<sequence>MVSFKIATLFAIALAACVGVVAEPELAARQDNCDASTQTITDDVLRLHCDSHRHCFGRRSPPPPQQQ</sequence>
<name>A0A1Y2I7B7_TRAC3</name>
<evidence type="ECO:0000256" key="1">
    <source>
        <dbReference type="SAM" id="SignalP"/>
    </source>
</evidence>
<dbReference type="Proteomes" id="UP000193067">
    <property type="component" value="Unassembled WGS sequence"/>
</dbReference>
<keyword evidence="3" id="KW-1185">Reference proteome</keyword>
<dbReference type="PROSITE" id="PS51257">
    <property type="entry name" value="PROKAR_LIPOPROTEIN"/>
    <property type="match status" value="1"/>
</dbReference>
<proteinExistence type="predicted"/>